<dbReference type="InterPro" id="IPR008979">
    <property type="entry name" value="Galactose-bd-like_sf"/>
</dbReference>
<proteinExistence type="inferred from homology"/>
<keyword evidence="8" id="KW-0732">Signal</keyword>
<dbReference type="Pfam" id="PF03256">
    <property type="entry name" value="ANAPC10"/>
    <property type="match status" value="1"/>
</dbReference>
<evidence type="ECO:0000256" key="6">
    <source>
        <dbReference type="ARBA" id="ARBA00023306"/>
    </source>
</evidence>
<evidence type="ECO:0000256" key="2">
    <source>
        <dbReference type="ARBA" id="ARBA00013927"/>
    </source>
</evidence>
<dbReference type="GO" id="GO:0070979">
    <property type="term" value="P:protein K11-linked ubiquitination"/>
    <property type="evidence" value="ECO:0007669"/>
    <property type="project" value="TreeGrafter"/>
</dbReference>
<dbReference type="GO" id="GO:0005680">
    <property type="term" value="C:anaphase-promoting complex"/>
    <property type="evidence" value="ECO:0007669"/>
    <property type="project" value="InterPro"/>
</dbReference>
<evidence type="ECO:0000259" key="9">
    <source>
        <dbReference type="PROSITE" id="PS51284"/>
    </source>
</evidence>
<sequence>MIFLFLEVLLLNLSLPAHSINKNILFQNFFFFKISRNCLGMAVKLNTCQEAAIFEDEREGKIREVGNQAVWSLSSCKPGFGVEQLRDEDFDTYWQSDGPQPHLVNVQFRRKTIIQDICLYTNYKADESYTPNRISIRAGNNFHDLVELEQVELIEPVGWVKIPLKDTNDKHIRTFMIQIAVLSNHQNGRDTHIRRIKVRSPVMDTSIHPAPKFTSPEMIQYAYFK</sequence>
<dbReference type="GO" id="GO:0031145">
    <property type="term" value="P:anaphase-promoting complex-dependent catabolic process"/>
    <property type="evidence" value="ECO:0007669"/>
    <property type="project" value="InterPro"/>
</dbReference>
<evidence type="ECO:0000256" key="1">
    <source>
        <dbReference type="ARBA" id="ARBA00006762"/>
    </source>
</evidence>
<keyword evidence="11" id="KW-1185">Reference proteome</keyword>
<feature type="signal peptide" evidence="8">
    <location>
        <begin position="1"/>
        <end position="19"/>
    </location>
</feature>
<feature type="chain" id="PRO_5032982611" description="Anaphase-promoting complex subunit 10" evidence="8">
    <location>
        <begin position="20"/>
        <end position="225"/>
    </location>
</feature>
<evidence type="ECO:0000256" key="4">
    <source>
        <dbReference type="ARBA" id="ARBA00022776"/>
    </source>
</evidence>
<name>A0A812C5Z3_ACAPH</name>
<organism evidence="10 11">
    <name type="scientific">Acanthosepion pharaonis</name>
    <name type="common">Pharaoh cuttlefish</name>
    <name type="synonym">Sepia pharaonis</name>
    <dbReference type="NCBI Taxonomy" id="158019"/>
    <lineage>
        <taxon>Eukaryota</taxon>
        <taxon>Metazoa</taxon>
        <taxon>Spiralia</taxon>
        <taxon>Lophotrochozoa</taxon>
        <taxon>Mollusca</taxon>
        <taxon>Cephalopoda</taxon>
        <taxon>Coleoidea</taxon>
        <taxon>Decapodiformes</taxon>
        <taxon>Sepiida</taxon>
        <taxon>Sepiina</taxon>
        <taxon>Sepiidae</taxon>
        <taxon>Acanthosepion</taxon>
    </lineage>
</organism>
<evidence type="ECO:0000313" key="10">
    <source>
        <dbReference type="EMBL" id="CAE1254481.1"/>
    </source>
</evidence>
<dbReference type="PANTHER" id="PTHR12936:SF0">
    <property type="entry name" value="ANAPHASE-PROMOTING COMPLEX SUBUNIT 10"/>
    <property type="match status" value="1"/>
</dbReference>
<keyword evidence="4" id="KW-0498">Mitosis</keyword>
<evidence type="ECO:0000256" key="7">
    <source>
        <dbReference type="ARBA" id="ARBA00078348"/>
    </source>
</evidence>
<dbReference type="PROSITE" id="PS51284">
    <property type="entry name" value="DOC"/>
    <property type="match status" value="1"/>
</dbReference>
<dbReference type="FunFam" id="2.60.120.260:FF:000019">
    <property type="entry name" value="Anaphase-promoting complex subunit 10"/>
    <property type="match status" value="1"/>
</dbReference>
<dbReference type="PANTHER" id="PTHR12936">
    <property type="entry name" value="ANAPHASE-PROMOTING COMPLEX 10"/>
    <property type="match status" value="1"/>
</dbReference>
<comment type="caution">
    <text evidence="10">The sequence shown here is derived from an EMBL/GenBank/DDBJ whole genome shotgun (WGS) entry which is preliminary data.</text>
</comment>
<keyword evidence="3" id="KW-0132">Cell division</keyword>
<dbReference type="CDD" id="cd08366">
    <property type="entry name" value="APC10"/>
    <property type="match status" value="1"/>
</dbReference>
<evidence type="ECO:0000256" key="8">
    <source>
        <dbReference type="SAM" id="SignalP"/>
    </source>
</evidence>
<dbReference type="SUPFAM" id="SSF49785">
    <property type="entry name" value="Galactose-binding domain-like"/>
    <property type="match status" value="1"/>
</dbReference>
<dbReference type="EMBL" id="CAHIKZ030001147">
    <property type="protein sequence ID" value="CAE1254481.1"/>
    <property type="molecule type" value="Genomic_DNA"/>
</dbReference>
<keyword evidence="5" id="KW-0833">Ubl conjugation pathway</keyword>
<feature type="domain" description="DOC" evidence="9">
    <location>
        <begin position="41"/>
        <end position="225"/>
    </location>
</feature>
<accession>A0A812C5Z3</accession>
<comment type="similarity">
    <text evidence="1">Belongs to the APC10 family.</text>
</comment>
<evidence type="ECO:0000313" key="11">
    <source>
        <dbReference type="Proteomes" id="UP000597762"/>
    </source>
</evidence>
<protein>
    <recommendedName>
        <fullName evidence="2">Anaphase-promoting complex subunit 10</fullName>
    </recommendedName>
    <alternativeName>
        <fullName evidence="7">Cyclosome subunit 10</fullName>
    </alternativeName>
</protein>
<dbReference type="Proteomes" id="UP000597762">
    <property type="component" value="Unassembled WGS sequence"/>
</dbReference>
<dbReference type="OrthoDB" id="24948at2759"/>
<dbReference type="SMART" id="SM01337">
    <property type="entry name" value="APC10"/>
    <property type="match status" value="1"/>
</dbReference>
<dbReference type="InterPro" id="IPR004939">
    <property type="entry name" value="APC_su10/DOC_dom"/>
</dbReference>
<evidence type="ECO:0000256" key="5">
    <source>
        <dbReference type="ARBA" id="ARBA00022786"/>
    </source>
</evidence>
<dbReference type="Gene3D" id="2.60.120.260">
    <property type="entry name" value="Galactose-binding domain-like"/>
    <property type="match status" value="1"/>
</dbReference>
<gene>
    <name evidence="10" type="ORF">SPHA_29012</name>
</gene>
<keyword evidence="6" id="KW-0131">Cell cycle</keyword>
<dbReference type="InterPro" id="IPR016901">
    <property type="entry name" value="APC10/Doc1"/>
</dbReference>
<dbReference type="GO" id="GO:0051301">
    <property type="term" value="P:cell division"/>
    <property type="evidence" value="ECO:0007669"/>
    <property type="project" value="UniProtKB-KW"/>
</dbReference>
<reference evidence="10" key="1">
    <citation type="submission" date="2021-01" db="EMBL/GenBank/DDBJ databases">
        <authorList>
            <person name="Li R."/>
            <person name="Bekaert M."/>
        </authorList>
    </citation>
    <scope>NUCLEOTIDE SEQUENCE</scope>
    <source>
        <strain evidence="10">Farmed</strain>
    </source>
</reference>
<evidence type="ECO:0000256" key="3">
    <source>
        <dbReference type="ARBA" id="ARBA00022618"/>
    </source>
</evidence>
<dbReference type="AlphaFoldDB" id="A0A812C5Z3"/>